<sequence length="213" mass="22601">MQRGAEFAGFRIHVGVGRTRLDVVDGDAARTQVACHALHQAQQRGLAHGIRAAAGERHAVGIGAADIDDAAALPHVRQCSFRGDEDGAHVDGERLVEVLQREALDRAEQQHAGVVDQDVELAELVCDVVDRTGERSGVGGVGLDGERAAAGRLHFSHQRIGRGRRLLVSEGDCRALARQAADDRRADAAGATGDKSGFSGEGGHEVLLNMRSW</sequence>
<dbReference type="EMBL" id="AB767276">
    <property type="protein sequence ID" value="BAM71405.1"/>
    <property type="molecule type" value="Genomic_DNA"/>
</dbReference>
<reference evidence="2" key="1">
    <citation type="submission" date="2012-11" db="EMBL/GenBank/DDBJ databases">
        <title>The Regulatory Mechanism of 2,4,6-Trichlorophenol Catabolic Operon Expression by HadR in Ralstonia pickettii DTP0602.</title>
        <authorList>
            <person name="Torii H."/>
            <person name="Machida A."/>
            <person name="Hara H."/>
            <person name="Hatta T."/>
            <person name="Takizawa N."/>
        </authorList>
    </citation>
    <scope>NUCLEOTIDE SEQUENCE</scope>
    <source>
        <strain evidence="2">DTP0602</strain>
    </source>
</reference>
<feature type="region of interest" description="Disordered" evidence="1">
    <location>
        <begin position="181"/>
        <end position="203"/>
    </location>
</feature>
<dbReference type="AlphaFoldDB" id="L0N170"/>
<accession>L0N170</accession>
<evidence type="ECO:0000313" key="2">
    <source>
        <dbReference type="EMBL" id="BAM71405.1"/>
    </source>
</evidence>
<evidence type="ECO:0000256" key="1">
    <source>
        <dbReference type="SAM" id="MobiDB-lite"/>
    </source>
</evidence>
<protein>
    <submittedName>
        <fullName evidence="2">Uncharacterized protein</fullName>
    </submittedName>
</protein>
<name>L0N170_RALPI</name>
<proteinExistence type="predicted"/>
<organism evidence="2">
    <name type="scientific">Ralstonia pickettii</name>
    <name type="common">Burkholderia pickettii</name>
    <dbReference type="NCBI Taxonomy" id="329"/>
    <lineage>
        <taxon>Bacteria</taxon>
        <taxon>Pseudomonadati</taxon>
        <taxon>Pseudomonadota</taxon>
        <taxon>Betaproteobacteria</taxon>
        <taxon>Burkholderiales</taxon>
        <taxon>Burkholderiaceae</taxon>
        <taxon>Ralstonia</taxon>
    </lineage>
</organism>